<keyword evidence="2" id="KW-1185">Reference proteome</keyword>
<proteinExistence type="predicted"/>
<comment type="caution">
    <text evidence="1">The sequence shown here is derived from an EMBL/GenBank/DDBJ whole genome shotgun (WGS) entry which is preliminary data.</text>
</comment>
<organism evidence="1 2">
    <name type="scientific">Pseudoduganella aquatica</name>
    <dbReference type="NCBI Taxonomy" id="2660641"/>
    <lineage>
        <taxon>Bacteria</taxon>
        <taxon>Pseudomonadati</taxon>
        <taxon>Pseudomonadota</taxon>
        <taxon>Betaproteobacteria</taxon>
        <taxon>Burkholderiales</taxon>
        <taxon>Oxalobacteraceae</taxon>
        <taxon>Telluria group</taxon>
        <taxon>Pseudoduganella</taxon>
    </lineage>
</organism>
<evidence type="ECO:0000313" key="2">
    <source>
        <dbReference type="Proteomes" id="UP000450676"/>
    </source>
</evidence>
<dbReference type="Proteomes" id="UP000450676">
    <property type="component" value="Unassembled WGS sequence"/>
</dbReference>
<dbReference type="RefSeq" id="WP_161075507.1">
    <property type="nucleotide sequence ID" value="NZ_WWCU01000061.1"/>
</dbReference>
<accession>A0A7X4HHA0</accession>
<gene>
    <name evidence="1" type="ORF">GTP77_28380</name>
</gene>
<sequence length="258" mass="27396">MTQSESNRSAWERPAVTFRLSSRRRQDLLALGGGRAAASPTSALDIAIALALQAARDDERSGLTPNEGNGDRANAARVEIAEPLDGGGELRPLVASLREDAARTRGMLADVASQVRELRDAILSAASQADDENSESDAALAAPEPMRSWLNREALALPRPALLVKARWIASRRLSASNVRIELGVQRQAAVVEGAAGPGASATISLDMPVSGERPIRLDRPEAFYLMCQREANGAWRIGLRLVSADGKLAPASAAFTL</sequence>
<dbReference type="EMBL" id="WWCU01000061">
    <property type="protein sequence ID" value="MYN11236.1"/>
    <property type="molecule type" value="Genomic_DNA"/>
</dbReference>
<evidence type="ECO:0000313" key="1">
    <source>
        <dbReference type="EMBL" id="MYN11236.1"/>
    </source>
</evidence>
<reference evidence="1 2" key="1">
    <citation type="submission" date="2019-12" db="EMBL/GenBank/DDBJ databases">
        <title>Novel species isolated from a subtropical stream in China.</title>
        <authorList>
            <person name="Lu H."/>
        </authorList>
    </citation>
    <scope>NUCLEOTIDE SEQUENCE [LARGE SCALE GENOMIC DNA]</scope>
    <source>
        <strain evidence="1 2">FT127W</strain>
    </source>
</reference>
<protein>
    <submittedName>
        <fullName evidence="1">Uncharacterized protein</fullName>
    </submittedName>
</protein>
<dbReference type="AlphaFoldDB" id="A0A7X4HHA0"/>
<name>A0A7X4HHA0_9BURK</name>